<keyword evidence="11" id="KW-1185">Reference proteome</keyword>
<dbReference type="EMBL" id="JAWDJX010000009">
    <property type="protein sequence ID" value="KAK3055161.1"/>
    <property type="molecule type" value="Genomic_DNA"/>
</dbReference>
<reference evidence="10" key="1">
    <citation type="submission" date="2023-04" db="EMBL/GenBank/DDBJ databases">
        <title>Black Yeasts Isolated from many extreme environments.</title>
        <authorList>
            <person name="Coleine C."/>
            <person name="Stajich J.E."/>
            <person name="Selbmann L."/>
        </authorList>
    </citation>
    <scope>NUCLEOTIDE SEQUENCE</scope>
    <source>
        <strain evidence="10">CCFEE 5312</strain>
    </source>
</reference>
<dbReference type="AlphaFoldDB" id="A0AAJ0DS13"/>
<dbReference type="InterPro" id="IPR005944">
    <property type="entry name" value="Pro_iminopeptidase"/>
</dbReference>
<dbReference type="GO" id="GO:0005737">
    <property type="term" value="C:cytoplasm"/>
    <property type="evidence" value="ECO:0007669"/>
    <property type="project" value="UniProtKB-SubCell"/>
</dbReference>
<dbReference type="PANTHER" id="PTHR43722">
    <property type="entry name" value="PROLINE IMINOPEPTIDASE"/>
    <property type="match status" value="1"/>
</dbReference>
<dbReference type="PRINTS" id="PR00793">
    <property type="entry name" value="PROAMNOPTASE"/>
</dbReference>
<dbReference type="InterPro" id="IPR002410">
    <property type="entry name" value="Peptidase_S33"/>
</dbReference>
<dbReference type="InterPro" id="IPR000073">
    <property type="entry name" value="AB_hydrolase_1"/>
</dbReference>
<evidence type="ECO:0000256" key="1">
    <source>
        <dbReference type="ARBA" id="ARBA00001585"/>
    </source>
</evidence>
<evidence type="ECO:0000256" key="5">
    <source>
        <dbReference type="ARBA" id="ARBA00022490"/>
    </source>
</evidence>
<proteinExistence type="inferred from homology"/>
<evidence type="ECO:0000256" key="2">
    <source>
        <dbReference type="ARBA" id="ARBA00004496"/>
    </source>
</evidence>
<organism evidence="10 11">
    <name type="scientific">Extremus antarcticus</name>
    <dbReference type="NCBI Taxonomy" id="702011"/>
    <lineage>
        <taxon>Eukaryota</taxon>
        <taxon>Fungi</taxon>
        <taxon>Dikarya</taxon>
        <taxon>Ascomycota</taxon>
        <taxon>Pezizomycotina</taxon>
        <taxon>Dothideomycetes</taxon>
        <taxon>Dothideomycetidae</taxon>
        <taxon>Mycosphaerellales</taxon>
        <taxon>Extremaceae</taxon>
        <taxon>Extremus</taxon>
    </lineage>
</organism>
<comment type="similarity">
    <text evidence="3 8">Belongs to the peptidase S33 family.</text>
</comment>
<dbReference type="PRINTS" id="PR00111">
    <property type="entry name" value="ABHYDROLASE"/>
</dbReference>
<dbReference type="GO" id="GO:0004177">
    <property type="term" value="F:aminopeptidase activity"/>
    <property type="evidence" value="ECO:0007669"/>
    <property type="project" value="UniProtKB-KW"/>
</dbReference>
<evidence type="ECO:0000313" key="10">
    <source>
        <dbReference type="EMBL" id="KAK3055161.1"/>
    </source>
</evidence>
<comment type="catalytic activity">
    <reaction evidence="1 8">
        <text>Release of N-terminal proline from a peptide.</text>
        <dbReference type="EC" id="3.4.11.5"/>
    </reaction>
</comment>
<keyword evidence="5" id="KW-0963">Cytoplasm</keyword>
<dbReference type="GO" id="GO:0006508">
    <property type="term" value="P:proteolysis"/>
    <property type="evidence" value="ECO:0007669"/>
    <property type="project" value="UniProtKB-KW"/>
</dbReference>
<dbReference type="InterPro" id="IPR029058">
    <property type="entry name" value="AB_hydrolase_fold"/>
</dbReference>
<keyword evidence="6 8" id="KW-0645">Protease</keyword>
<protein>
    <recommendedName>
        <fullName evidence="8">Proline iminopeptidase</fullName>
        <ecNumber evidence="8">3.4.11.5</ecNumber>
    </recommendedName>
</protein>
<evidence type="ECO:0000256" key="8">
    <source>
        <dbReference type="RuleBase" id="RU003421"/>
    </source>
</evidence>
<gene>
    <name evidence="10" type="ORF">LTR09_003714</name>
</gene>
<evidence type="ECO:0000313" key="11">
    <source>
        <dbReference type="Proteomes" id="UP001271007"/>
    </source>
</evidence>
<feature type="domain" description="AB hydrolase-1" evidence="9">
    <location>
        <begin position="43"/>
        <end position="179"/>
    </location>
</feature>
<dbReference type="NCBIfam" id="TIGR01249">
    <property type="entry name" value="pro_imino_pep_1"/>
    <property type="match status" value="1"/>
</dbReference>
<name>A0AAJ0DS13_9PEZI</name>
<evidence type="ECO:0000256" key="3">
    <source>
        <dbReference type="ARBA" id="ARBA00010088"/>
    </source>
</evidence>
<evidence type="ECO:0000256" key="4">
    <source>
        <dbReference type="ARBA" id="ARBA00022438"/>
    </source>
</evidence>
<keyword evidence="4 8" id="KW-0031">Aminopeptidase</keyword>
<dbReference type="Pfam" id="PF00561">
    <property type="entry name" value="Abhydrolase_1"/>
    <property type="match status" value="1"/>
</dbReference>
<comment type="caution">
    <text evidence="10">The sequence shown here is derived from an EMBL/GenBank/DDBJ whole genome shotgun (WGS) entry which is preliminary data.</text>
</comment>
<keyword evidence="7 8" id="KW-0378">Hydrolase</keyword>
<dbReference type="Gene3D" id="3.40.50.1820">
    <property type="entry name" value="alpha/beta hydrolase"/>
    <property type="match status" value="1"/>
</dbReference>
<evidence type="ECO:0000259" key="9">
    <source>
        <dbReference type="Pfam" id="PF00561"/>
    </source>
</evidence>
<sequence length="272" mass="31071">MANNSNDHLDKGYEHEDAYDSGFLSVGSIHRLYYEQYGNKTGKPVIFLHGGPGGQTTKSNTLFFDPSVYRVVLLDQRGSGKSEPAAELRENTSQHLVSDIEALRTHLDISKWAIVFGGSWGSTLSLLYAETHPDRVGSLVLRGIFTVRESEKYFTRGFNGTAHIFPELFEEWVNFLPEEDRSEPYPAYLRLLTSEDYGTRVKAARAWNRWELGISQLRPDPTAFDKLDDDRWSLQHARMEVHYETNGAFMEEGQLLKQDNIDKIKHIPCTHT</sequence>
<dbReference type="PANTHER" id="PTHR43722:SF1">
    <property type="entry name" value="PROLINE IMINOPEPTIDASE"/>
    <property type="match status" value="1"/>
</dbReference>
<dbReference type="Proteomes" id="UP001271007">
    <property type="component" value="Unassembled WGS sequence"/>
</dbReference>
<accession>A0AAJ0DS13</accession>
<comment type="subcellular location">
    <subcellularLocation>
        <location evidence="2">Cytoplasm</location>
    </subcellularLocation>
</comment>
<dbReference type="PIRSF" id="PIRSF006431">
    <property type="entry name" value="Pept_S33"/>
    <property type="match status" value="1"/>
</dbReference>
<evidence type="ECO:0000256" key="7">
    <source>
        <dbReference type="ARBA" id="ARBA00022801"/>
    </source>
</evidence>
<dbReference type="SUPFAM" id="SSF53474">
    <property type="entry name" value="alpha/beta-Hydrolases"/>
    <property type="match status" value="1"/>
</dbReference>
<evidence type="ECO:0000256" key="6">
    <source>
        <dbReference type="ARBA" id="ARBA00022670"/>
    </source>
</evidence>
<dbReference type="EC" id="3.4.11.5" evidence="8"/>